<name>A0ABD3Q6G3_9STRA</name>
<protein>
    <submittedName>
        <fullName evidence="3">Uncharacterized protein</fullName>
    </submittedName>
</protein>
<gene>
    <name evidence="3" type="ORF">ACHAW5_004485</name>
</gene>
<dbReference type="EMBL" id="JALLAZ020000413">
    <property type="protein sequence ID" value="KAL3795715.1"/>
    <property type="molecule type" value="Genomic_DNA"/>
</dbReference>
<keyword evidence="4" id="KW-1185">Reference proteome</keyword>
<feature type="signal peptide" evidence="2">
    <location>
        <begin position="1"/>
        <end position="29"/>
    </location>
</feature>
<keyword evidence="2" id="KW-0732">Signal</keyword>
<proteinExistence type="predicted"/>
<accession>A0ABD3Q6G3</accession>
<evidence type="ECO:0000313" key="3">
    <source>
        <dbReference type="EMBL" id="KAL3795715.1"/>
    </source>
</evidence>
<evidence type="ECO:0000256" key="2">
    <source>
        <dbReference type="SAM" id="SignalP"/>
    </source>
</evidence>
<feature type="chain" id="PRO_5044873624" evidence="2">
    <location>
        <begin position="30"/>
        <end position="262"/>
    </location>
</feature>
<organism evidence="3 4">
    <name type="scientific">Stephanodiscus triporus</name>
    <dbReference type="NCBI Taxonomy" id="2934178"/>
    <lineage>
        <taxon>Eukaryota</taxon>
        <taxon>Sar</taxon>
        <taxon>Stramenopiles</taxon>
        <taxon>Ochrophyta</taxon>
        <taxon>Bacillariophyta</taxon>
        <taxon>Coscinodiscophyceae</taxon>
        <taxon>Thalassiosirophycidae</taxon>
        <taxon>Stephanodiscales</taxon>
        <taxon>Stephanodiscaceae</taxon>
        <taxon>Stephanodiscus</taxon>
    </lineage>
</organism>
<dbReference type="Proteomes" id="UP001530315">
    <property type="component" value="Unassembled WGS sequence"/>
</dbReference>
<dbReference type="AlphaFoldDB" id="A0ABD3Q6G3"/>
<feature type="region of interest" description="Disordered" evidence="1">
    <location>
        <begin position="26"/>
        <end position="70"/>
    </location>
</feature>
<evidence type="ECO:0000256" key="1">
    <source>
        <dbReference type="SAM" id="MobiDB-lite"/>
    </source>
</evidence>
<comment type="caution">
    <text evidence="3">The sequence shown here is derived from an EMBL/GenBank/DDBJ whole genome shotgun (WGS) entry which is preliminary data.</text>
</comment>
<reference evidence="3 4" key="1">
    <citation type="submission" date="2024-10" db="EMBL/GenBank/DDBJ databases">
        <title>Updated reference genomes for cyclostephanoid diatoms.</title>
        <authorList>
            <person name="Roberts W.R."/>
            <person name="Alverson A.J."/>
        </authorList>
    </citation>
    <scope>NUCLEOTIDE SEQUENCE [LARGE SCALE GENOMIC DNA]</scope>
    <source>
        <strain evidence="3 4">AJA276-08</strain>
    </source>
</reference>
<evidence type="ECO:0000313" key="4">
    <source>
        <dbReference type="Proteomes" id="UP001530315"/>
    </source>
</evidence>
<sequence>MSSKARRMKYPRIMAIAIALAAAASSSSAGDVPVDPADRANDNDVVPPPEELDSARPLPHYGRASKSRRMAERRKRMIAAIARGDVVRMSRDDLERAELAAAAADGVEGGGGGGEFLRRVMREMDEGAAGEKDGRRGLWGRTKSDPYQLQSGMADASEYYDKWQQAYRFLGAYIDCTNTWGGGGHSHDNDHNQGNDEAACSRWALWAAYIDPDYAGNGYNEYFGDGAEGTLDCHSPDSSWVLIGVYRQEFYQFIEQISKHLW</sequence>